<reference evidence="2 5" key="2">
    <citation type="submission" date="2022-03" db="EMBL/GenBank/DDBJ databases">
        <title>Taxonomic description of new species and reclassification of some bacterial strains.</title>
        <authorList>
            <person name="Ndongo S."/>
        </authorList>
    </citation>
    <scope>NUCLEOTIDE SEQUENCE [LARGE SCALE GENOMIC DNA]</scope>
    <source>
        <strain evidence="2 5">Marseille-P6666</strain>
    </source>
</reference>
<dbReference type="Proteomes" id="UP001202031">
    <property type="component" value="Unassembled WGS sequence"/>
</dbReference>
<evidence type="ECO:0000313" key="4">
    <source>
        <dbReference type="Proteomes" id="UP000642553"/>
    </source>
</evidence>
<dbReference type="GeneID" id="84023904"/>
<dbReference type="Proteomes" id="UP000642553">
    <property type="component" value="Chromosome"/>
</dbReference>
<dbReference type="RefSeq" id="WP_022398177.1">
    <property type="nucleotide sequence ID" value="NZ_CP029701.1"/>
</dbReference>
<evidence type="ECO:0000313" key="5">
    <source>
        <dbReference type="Proteomes" id="UP001202031"/>
    </source>
</evidence>
<evidence type="ECO:0000313" key="3">
    <source>
        <dbReference type="EMBL" id="QHV63075.1"/>
    </source>
</evidence>
<gene>
    <name evidence="3" type="ORF">DMI76_06710</name>
    <name evidence="2" type="ORF">M8N44_08520</name>
</gene>
<protein>
    <submittedName>
        <fullName evidence="3">Uncharacterized protein</fullName>
    </submittedName>
</protein>
<proteinExistence type="predicted"/>
<dbReference type="EMBL" id="JAMGSI010000002">
    <property type="protein sequence ID" value="MCL6657354.1"/>
    <property type="molecule type" value="Genomic_DNA"/>
</dbReference>
<keyword evidence="5" id="KW-1185">Reference proteome</keyword>
<evidence type="ECO:0000313" key="2">
    <source>
        <dbReference type="EMBL" id="MCL6657354.1"/>
    </source>
</evidence>
<reference evidence="3" key="1">
    <citation type="submission" date="2018-05" db="EMBL/GenBank/DDBJ databases">
        <title>Complete genome sequnece of Akkermansia muciniphila EB-AMDK-40.</title>
        <authorList>
            <person name="Nam Y.-D."/>
            <person name="Chung W.-H."/>
            <person name="Park Y.S."/>
            <person name="Kang J."/>
        </authorList>
    </citation>
    <scope>NUCLEOTIDE SEQUENCE</scope>
    <source>
        <strain evidence="3">EB-AMDK-40</strain>
    </source>
</reference>
<feature type="region of interest" description="Disordered" evidence="1">
    <location>
        <begin position="26"/>
        <end position="46"/>
    </location>
</feature>
<name>A0AAE6W1Y9_9BACT</name>
<dbReference type="EMBL" id="CP029701">
    <property type="protein sequence ID" value="QHV63075.1"/>
    <property type="molecule type" value="Genomic_DNA"/>
</dbReference>
<sequence>MPSSTIIRPILTLGCAVLLASCGGSSGKSDSSGVQPPQTLETGSVISMTDGHGVSYKIISPTTLETGNGRFSGTYSYAPGPASARFSMTLTDGGEHPSTITSSGEMTFTSATEGYYSATKYESTVLSPEGMGGPFKISK</sequence>
<accession>A0AAE6W1Y9</accession>
<dbReference type="AlphaFoldDB" id="A0AAE6W1Y9"/>
<evidence type="ECO:0000256" key="1">
    <source>
        <dbReference type="SAM" id="MobiDB-lite"/>
    </source>
</evidence>
<feature type="compositionally biased region" description="Polar residues" evidence="1">
    <location>
        <begin position="34"/>
        <end position="46"/>
    </location>
</feature>
<organism evidence="3 4">
    <name type="scientific">Akkermansia massiliensis</name>
    <dbReference type="NCBI Taxonomy" id="2927224"/>
    <lineage>
        <taxon>Bacteria</taxon>
        <taxon>Pseudomonadati</taxon>
        <taxon>Verrucomicrobiota</taxon>
        <taxon>Verrucomicrobiia</taxon>
        <taxon>Verrucomicrobiales</taxon>
        <taxon>Akkermansiaceae</taxon>
        <taxon>Akkermansia</taxon>
    </lineage>
</organism>